<dbReference type="EMBL" id="JBJQOH010000006">
    <property type="protein sequence ID" value="KAL3683963.1"/>
    <property type="molecule type" value="Genomic_DNA"/>
</dbReference>
<feature type="compositionally biased region" description="Low complexity" evidence="7">
    <location>
        <begin position="671"/>
        <end position="684"/>
    </location>
</feature>
<keyword evidence="11" id="KW-1185">Reference proteome</keyword>
<evidence type="ECO:0000313" key="11">
    <source>
        <dbReference type="Proteomes" id="UP001633002"/>
    </source>
</evidence>
<dbReference type="AlphaFoldDB" id="A0ABD3GYB7"/>
<evidence type="ECO:0000313" key="10">
    <source>
        <dbReference type="EMBL" id="KAL3683963.1"/>
    </source>
</evidence>
<sequence length="1139" mass="125600">MGSATPPLQQLVYQGSPGKNPFSKKDWGTPPSSSLRQSTSENCDPNLEKADIPGVPFVFGKSDIPCGAAATNSVGKDKGKDLAEEDHGPQNEGREELTEDEKGGTPNRCKEKGTPQKSGQQQFQQFKSPTKAAALSSPGNGVGHEHHRHHFCRSPRCASNNPDYATPAQIPPRKYLISKRHLIPGAICTRDPSTLPSSQIPLPPLSGGKPPARPSPSTASKLPTNNAIRQLSYKEASPDRSQSPPPHQAAGFAQPGADGNGSAEEAVSSSTDVGSAPRQVALLQNDEKLSQDVDRELETRRQQQNKVDPSSGLQVAEQRSLDGIAAQKDEDSGGGRGEGSPCAQDEDPEQLQSADATDCEVENHKLNREERGSCDEGEDVDVLQSVDVISPKPVNHGRNSGEGDYCNELRDVQQLPSRDGLDPEETVEYGLNGGDFGGEVQEVEQRTHEYRGTDCLQELISKNYCDAELDVTSQVTSSAACDQTSGSVSSVYDESSDLTTLPAESSHASASVVSHVPAEEKPVLGACFGLTDCQPLDDDLSPQAENNLHSTDELPPDVDNVTKALEQRLVLDEMEKASSPQGQSSCDDGIVDICDLAATPTSCPEEEEEEEAAMNGDYILLDTPPEEGVFAENVQSLEAEVVTDLSTSRDFLKGKAVQDCQDEGKSDVVGSISPSEESSQQPESSSKKSAEESKMQRAPPRFGRSKGRLMWRNDCRNSREIVNLKATNYDRQQGDWKLDNLLEGAVNQLQPSGEGRVRRLVQAFESLMNISEPEPEKRPSRVWCFNKKGKGKVGEGGDDCESGDQRVDCYEVSGDRLELRASLRLSLGGSSRQDICSVEDEDEMTPMQKVQDWDDHEVQDWEDRQASNSFENGGYAELCSGDQGGEKGSPSTDHAEMSEESPSSPQARMNEKERKRVQMYNEVKQQLGYKTEDNVKMRIQRYGRPKSSKSSSVKSETESNLGSAEKNARAIRNTHLEPFRLLTEQRGALKEYMFAKKLEQLFAEEERLRNPIAQGLPWTTDEPEIVPKPPVKQPTRHVDFSHHSDSRAAMRAEFDNYMAQRELAMKMRREEAERQRQIAEQEEIRRLRREMVPRAQLMPFFDQPFMPARSSKRLTVPKEPKFKPRQHKRAKCVVLQQEA</sequence>
<evidence type="ECO:0000256" key="1">
    <source>
        <dbReference type="ARBA" id="ARBA00004245"/>
    </source>
</evidence>
<feature type="region of interest" description="Disordered" evidence="7">
    <location>
        <begin position="1015"/>
        <end position="1043"/>
    </location>
</feature>
<accession>A0ABD3GYB7</accession>
<feature type="compositionally biased region" description="Polar residues" evidence="7">
    <location>
        <begin position="30"/>
        <end position="43"/>
    </location>
</feature>
<feature type="region of interest" description="Disordered" evidence="7">
    <location>
        <begin position="187"/>
        <end position="436"/>
    </location>
</feature>
<dbReference type="InterPro" id="IPR027329">
    <property type="entry name" value="TPX2_C"/>
</dbReference>
<proteinExistence type="inferred from homology"/>
<evidence type="ECO:0000256" key="5">
    <source>
        <dbReference type="ARBA" id="ARBA00023212"/>
    </source>
</evidence>
<reference evidence="10 11" key="1">
    <citation type="submission" date="2024-09" db="EMBL/GenBank/DDBJ databases">
        <title>Chromosome-scale assembly of Riccia sorocarpa.</title>
        <authorList>
            <person name="Paukszto L."/>
        </authorList>
    </citation>
    <scope>NUCLEOTIDE SEQUENCE [LARGE SCALE GENOMIC DNA]</scope>
    <source>
        <strain evidence="10">LP-2024</strain>
        <tissue evidence="10">Aerial parts of the thallus</tissue>
    </source>
</reference>
<evidence type="ECO:0000259" key="9">
    <source>
        <dbReference type="Pfam" id="PF07839"/>
    </source>
</evidence>
<feature type="compositionally biased region" description="Polar residues" evidence="7">
    <location>
        <begin position="1"/>
        <end position="13"/>
    </location>
</feature>
<evidence type="ECO:0000256" key="7">
    <source>
        <dbReference type="SAM" id="MobiDB-lite"/>
    </source>
</evidence>
<dbReference type="Pfam" id="PF07839">
    <property type="entry name" value="CaM_binding"/>
    <property type="match status" value="1"/>
</dbReference>
<name>A0ABD3GYB7_9MARC</name>
<dbReference type="PANTHER" id="PTHR14326:SF44">
    <property type="entry name" value="TARGETING PROTEIN FOR XKLP2"/>
    <property type="match status" value="1"/>
</dbReference>
<evidence type="ECO:0000256" key="2">
    <source>
        <dbReference type="ARBA" id="ARBA00005885"/>
    </source>
</evidence>
<evidence type="ECO:0000256" key="4">
    <source>
        <dbReference type="ARBA" id="ARBA00022701"/>
    </source>
</evidence>
<feature type="region of interest" description="Disordered" evidence="7">
    <location>
        <begin position="538"/>
        <end position="559"/>
    </location>
</feature>
<feature type="compositionally biased region" description="Polar residues" evidence="7">
    <location>
        <begin position="215"/>
        <end position="229"/>
    </location>
</feature>
<evidence type="ECO:0008006" key="12">
    <source>
        <dbReference type="Google" id="ProtNLM"/>
    </source>
</evidence>
<keyword evidence="5" id="KW-0206">Cytoskeleton</keyword>
<feature type="compositionally biased region" description="Basic and acidic residues" evidence="7">
    <location>
        <begin position="75"/>
        <end position="114"/>
    </location>
</feature>
<protein>
    <recommendedName>
        <fullName evidence="12">TPX2 C-terminal domain-containing protein</fullName>
    </recommendedName>
</protein>
<feature type="region of interest" description="Disordered" evidence="7">
    <location>
        <begin position="1102"/>
        <end position="1139"/>
    </location>
</feature>
<feature type="compositionally biased region" description="Low complexity" evidence="7">
    <location>
        <begin position="115"/>
        <end position="130"/>
    </location>
</feature>
<keyword evidence="4" id="KW-0493">Microtubule</keyword>
<feature type="compositionally biased region" description="Basic and acidic residues" evidence="7">
    <location>
        <begin position="361"/>
        <end position="374"/>
    </location>
</feature>
<dbReference type="GO" id="GO:0005874">
    <property type="term" value="C:microtubule"/>
    <property type="evidence" value="ECO:0007669"/>
    <property type="project" value="UniProtKB-KW"/>
</dbReference>
<dbReference type="PANTHER" id="PTHR14326">
    <property type="entry name" value="TARGETING PROTEIN FOR XKLP2"/>
    <property type="match status" value="1"/>
</dbReference>
<dbReference type="Pfam" id="PF06886">
    <property type="entry name" value="TPX2"/>
    <property type="match status" value="1"/>
</dbReference>
<comment type="subcellular location">
    <subcellularLocation>
        <location evidence="1">Cytoplasm</location>
        <location evidence="1">Cytoskeleton</location>
    </subcellularLocation>
</comment>
<feature type="region of interest" description="Disordered" evidence="7">
    <location>
        <begin position="867"/>
        <end position="968"/>
    </location>
</feature>
<feature type="domain" description="TPX2 C-terminal" evidence="8">
    <location>
        <begin position="1040"/>
        <end position="1115"/>
    </location>
</feature>
<feature type="compositionally biased region" description="Basic and acidic residues" evidence="7">
    <location>
        <begin position="685"/>
        <end position="695"/>
    </location>
</feature>
<feature type="region of interest" description="Disordered" evidence="7">
    <location>
        <begin position="655"/>
        <end position="708"/>
    </location>
</feature>
<dbReference type="Proteomes" id="UP001633002">
    <property type="component" value="Unassembled WGS sequence"/>
</dbReference>
<evidence type="ECO:0000256" key="3">
    <source>
        <dbReference type="ARBA" id="ARBA00022490"/>
    </source>
</evidence>
<comment type="similarity">
    <text evidence="2">Belongs to the TPX2 family.</text>
</comment>
<keyword evidence="3" id="KW-0963">Cytoplasm</keyword>
<feature type="compositionally biased region" description="Basic residues" evidence="7">
    <location>
        <begin position="938"/>
        <end position="947"/>
    </location>
</feature>
<feature type="domain" description="Calmodulin-binding" evidence="9">
    <location>
        <begin position="676"/>
        <end position="768"/>
    </location>
</feature>
<comment type="caution">
    <text evidence="10">The sequence shown here is derived from an EMBL/GenBank/DDBJ whole genome shotgun (WGS) entry which is preliminary data.</text>
</comment>
<keyword evidence="6" id="KW-0175">Coiled coil</keyword>
<feature type="compositionally biased region" description="Polar residues" evidence="7">
    <location>
        <begin position="302"/>
        <end position="313"/>
    </location>
</feature>
<evidence type="ECO:0000256" key="6">
    <source>
        <dbReference type="SAM" id="Coils"/>
    </source>
</evidence>
<dbReference type="InterPro" id="IPR012417">
    <property type="entry name" value="CaM-bd_dom_pln"/>
</dbReference>
<dbReference type="InterPro" id="IPR009675">
    <property type="entry name" value="TPX2_fam"/>
</dbReference>
<feature type="compositionally biased region" description="Basic and acidic residues" evidence="7">
    <location>
        <begin position="285"/>
        <end position="301"/>
    </location>
</feature>
<evidence type="ECO:0000259" key="8">
    <source>
        <dbReference type="Pfam" id="PF06886"/>
    </source>
</evidence>
<feature type="region of interest" description="Disordered" evidence="7">
    <location>
        <begin position="1"/>
        <end position="171"/>
    </location>
</feature>
<gene>
    <name evidence="10" type="ORF">R1sor_001985</name>
</gene>
<organism evidence="10 11">
    <name type="scientific">Riccia sorocarpa</name>
    <dbReference type="NCBI Taxonomy" id="122646"/>
    <lineage>
        <taxon>Eukaryota</taxon>
        <taxon>Viridiplantae</taxon>
        <taxon>Streptophyta</taxon>
        <taxon>Embryophyta</taxon>
        <taxon>Marchantiophyta</taxon>
        <taxon>Marchantiopsida</taxon>
        <taxon>Marchantiidae</taxon>
        <taxon>Marchantiales</taxon>
        <taxon>Ricciaceae</taxon>
        <taxon>Riccia</taxon>
    </lineage>
</organism>
<feature type="coiled-coil region" evidence="6">
    <location>
        <begin position="1062"/>
        <end position="1090"/>
    </location>
</feature>